<dbReference type="PROSITE" id="PS50262">
    <property type="entry name" value="G_PROTEIN_RECEP_F1_2"/>
    <property type="match status" value="2"/>
</dbReference>
<dbReference type="PRINTS" id="PR00237">
    <property type="entry name" value="GPCRRHODOPSN"/>
</dbReference>
<name>A0AAU9XG27_9CNID</name>
<dbReference type="PANTHER" id="PTHR22750">
    <property type="entry name" value="G-PROTEIN COUPLED RECEPTOR"/>
    <property type="match status" value="1"/>
</dbReference>
<keyword evidence="9" id="KW-1185">Reference proteome</keyword>
<accession>A0AAU9XG27</accession>
<sequence>MASTANAALEVSYIITIIINSITFPFTIFLNVLVIMAVKTRPRLRTNSNILLACLAVTDALAGVLGQPSYILWKIFLLLGLSSSETVGNFNITVKATLVVASCLHLMLVTFERLIAIKFTMHYSNIVTQSTIKIAVVSVWIIAFTAVNLRLLKMYVLARSICGFLIISCIVFVAFTSMILFHETCRHQRKIKAQKLPQEEVKRFTKENKALKTTVLVVCAVTVCLLPVAFGPISLVAGFHYISAIMKPWWQTFPLLNSLVNPLIYCWRQKEIRMFVFRIRSQVEGDTVIVPLEVNFMISVIINSITFPFTVLLNVLVIIAVKKRRRLRTNSNILLACLAVTDALTGLFGQPSYVLWRIFLIFGLGGSEILKQFNISVMSTLSSASNLHLMLVTFERLIAIKYAMHYSNVVTNNKLKIAVLAIWIIGFVCGTLVALKMYLAMLYIGSLITISCIVLVAFAYVILYHETCRHRRKIKAQQLPQEEVERSIKENKALKTTVFVVGAIIVSLLPLCFCLIGTATDLFDTCPIDEPIWKTCSMLNSFVNPLIYCWRQNEMRKFVLRIMK</sequence>
<feature type="transmembrane region" description="Helical" evidence="6">
    <location>
        <begin position="373"/>
        <end position="394"/>
    </location>
</feature>
<comment type="caution">
    <text evidence="8">The sequence shown here is derived from an EMBL/GenBank/DDBJ whole genome shotgun (WGS) entry which is preliminary data.</text>
</comment>
<dbReference type="Proteomes" id="UP001159428">
    <property type="component" value="Unassembled WGS sequence"/>
</dbReference>
<evidence type="ECO:0000259" key="7">
    <source>
        <dbReference type="PROSITE" id="PS50262"/>
    </source>
</evidence>
<proteinExistence type="predicted"/>
<feature type="transmembrane region" description="Helical" evidence="6">
    <location>
        <begin position="296"/>
        <end position="321"/>
    </location>
</feature>
<feature type="transmembrane region" description="Helical" evidence="6">
    <location>
        <begin position="415"/>
        <end position="435"/>
    </location>
</feature>
<dbReference type="Gene3D" id="1.20.1070.10">
    <property type="entry name" value="Rhodopsin 7-helix transmembrane proteins"/>
    <property type="match status" value="3"/>
</dbReference>
<dbReference type="SMART" id="SM01381">
    <property type="entry name" value="7TM_GPCR_Srsx"/>
    <property type="match status" value="1"/>
</dbReference>
<protein>
    <recommendedName>
        <fullName evidence="7">G-protein coupled receptors family 1 profile domain-containing protein</fullName>
    </recommendedName>
</protein>
<evidence type="ECO:0000256" key="2">
    <source>
        <dbReference type="ARBA" id="ARBA00022475"/>
    </source>
</evidence>
<dbReference type="SUPFAM" id="SSF81321">
    <property type="entry name" value="Family A G protein-coupled receptor-like"/>
    <property type="match status" value="2"/>
</dbReference>
<reference evidence="8 9" key="1">
    <citation type="submission" date="2022-05" db="EMBL/GenBank/DDBJ databases">
        <authorList>
            <consortium name="Genoscope - CEA"/>
            <person name="William W."/>
        </authorList>
    </citation>
    <scope>NUCLEOTIDE SEQUENCE [LARGE SCALE GENOMIC DNA]</scope>
</reference>
<dbReference type="GO" id="GO:0004930">
    <property type="term" value="F:G protein-coupled receptor activity"/>
    <property type="evidence" value="ECO:0007669"/>
    <property type="project" value="InterPro"/>
</dbReference>
<evidence type="ECO:0000256" key="3">
    <source>
        <dbReference type="ARBA" id="ARBA00022692"/>
    </source>
</evidence>
<evidence type="ECO:0000313" key="9">
    <source>
        <dbReference type="Proteomes" id="UP001159428"/>
    </source>
</evidence>
<organism evidence="8 9">
    <name type="scientific">Pocillopora meandrina</name>
    <dbReference type="NCBI Taxonomy" id="46732"/>
    <lineage>
        <taxon>Eukaryota</taxon>
        <taxon>Metazoa</taxon>
        <taxon>Cnidaria</taxon>
        <taxon>Anthozoa</taxon>
        <taxon>Hexacorallia</taxon>
        <taxon>Scleractinia</taxon>
        <taxon>Astrocoeniina</taxon>
        <taxon>Pocilloporidae</taxon>
        <taxon>Pocillopora</taxon>
    </lineage>
</organism>
<feature type="transmembrane region" description="Helical" evidence="6">
    <location>
        <begin position="333"/>
        <end position="353"/>
    </location>
</feature>
<feature type="transmembrane region" description="Helical" evidence="6">
    <location>
        <begin position="496"/>
        <end position="519"/>
    </location>
</feature>
<keyword evidence="4 6" id="KW-1133">Transmembrane helix</keyword>
<feature type="transmembrane region" description="Helical" evidence="6">
    <location>
        <begin position="157"/>
        <end position="181"/>
    </location>
</feature>
<feature type="domain" description="G-protein coupled receptors family 1 profile" evidence="7">
    <location>
        <begin position="30"/>
        <end position="265"/>
    </location>
</feature>
<dbReference type="Pfam" id="PF00001">
    <property type="entry name" value="7tm_1"/>
    <property type="match status" value="2"/>
</dbReference>
<feature type="transmembrane region" description="Helical" evidence="6">
    <location>
        <begin position="132"/>
        <end position="151"/>
    </location>
</feature>
<feature type="transmembrane region" description="Helical" evidence="6">
    <location>
        <begin position="215"/>
        <end position="242"/>
    </location>
</feature>
<dbReference type="AlphaFoldDB" id="A0AAU9XG27"/>
<evidence type="ECO:0000256" key="4">
    <source>
        <dbReference type="ARBA" id="ARBA00022989"/>
    </source>
</evidence>
<evidence type="ECO:0000313" key="8">
    <source>
        <dbReference type="EMBL" id="CAH3147246.1"/>
    </source>
</evidence>
<dbReference type="InterPro" id="IPR017452">
    <property type="entry name" value="GPCR_Rhodpsn_7TM"/>
</dbReference>
<evidence type="ECO:0000256" key="1">
    <source>
        <dbReference type="ARBA" id="ARBA00004651"/>
    </source>
</evidence>
<feature type="transmembrane region" description="Helical" evidence="6">
    <location>
        <begin position="441"/>
        <end position="463"/>
    </location>
</feature>
<keyword evidence="2" id="KW-1003">Cell membrane</keyword>
<feature type="domain" description="G-protein coupled receptors family 1 profile" evidence="7">
    <location>
        <begin position="313"/>
        <end position="548"/>
    </location>
</feature>
<dbReference type="EMBL" id="CALNXJ010000043">
    <property type="protein sequence ID" value="CAH3147246.1"/>
    <property type="molecule type" value="Genomic_DNA"/>
</dbReference>
<feature type="transmembrane region" description="Helical" evidence="6">
    <location>
        <begin position="12"/>
        <end position="38"/>
    </location>
</feature>
<keyword evidence="3 6" id="KW-0812">Transmembrane</keyword>
<dbReference type="InterPro" id="IPR000276">
    <property type="entry name" value="GPCR_Rhodpsn"/>
</dbReference>
<evidence type="ECO:0000256" key="5">
    <source>
        <dbReference type="ARBA" id="ARBA00023136"/>
    </source>
</evidence>
<comment type="subcellular location">
    <subcellularLocation>
        <location evidence="1">Cell membrane</location>
        <topology evidence="1">Multi-pass membrane protein</topology>
    </subcellularLocation>
</comment>
<feature type="transmembrane region" description="Helical" evidence="6">
    <location>
        <begin position="50"/>
        <end position="72"/>
    </location>
</feature>
<dbReference type="CDD" id="cd00637">
    <property type="entry name" value="7tm_classA_rhodopsin-like"/>
    <property type="match status" value="2"/>
</dbReference>
<keyword evidence="5 6" id="KW-0472">Membrane</keyword>
<feature type="transmembrane region" description="Helical" evidence="6">
    <location>
        <begin position="92"/>
        <end position="111"/>
    </location>
</feature>
<evidence type="ECO:0000256" key="6">
    <source>
        <dbReference type="SAM" id="Phobius"/>
    </source>
</evidence>
<dbReference type="GO" id="GO:0005886">
    <property type="term" value="C:plasma membrane"/>
    <property type="evidence" value="ECO:0007669"/>
    <property type="project" value="UniProtKB-SubCell"/>
</dbReference>
<gene>
    <name evidence="8" type="ORF">PMEA_00023625</name>
</gene>